<reference evidence="2 3" key="1">
    <citation type="submission" date="2018-06" db="EMBL/GenBank/DDBJ databases">
        <title>Whole genome sequencing of Candida tropicalis (genome annotated by CSBL at Korea University).</title>
        <authorList>
            <person name="Ahn J."/>
        </authorList>
    </citation>
    <scope>NUCLEOTIDE SEQUENCE [LARGE SCALE GENOMIC DNA]</scope>
    <source>
        <strain evidence="2 3">ATCC 20962</strain>
    </source>
</reference>
<feature type="compositionally biased region" description="Pro residues" evidence="1">
    <location>
        <begin position="32"/>
        <end position="41"/>
    </location>
</feature>
<organism evidence="2 3">
    <name type="scientific">Candida viswanathii</name>
    <dbReference type="NCBI Taxonomy" id="5486"/>
    <lineage>
        <taxon>Eukaryota</taxon>
        <taxon>Fungi</taxon>
        <taxon>Dikarya</taxon>
        <taxon>Ascomycota</taxon>
        <taxon>Saccharomycotina</taxon>
        <taxon>Pichiomycetes</taxon>
        <taxon>Debaryomycetaceae</taxon>
        <taxon>Candida/Lodderomyces clade</taxon>
        <taxon>Candida</taxon>
    </lineage>
</organism>
<sequence>MDSKSSSTESLDKNTSNGTAATATVTAADNPDPSPPSPPPQTRTSSSSSIKQPYTPESITSLDCKILQYEYGIFKLEKFISHIKKLTSESQSSSNLPLLHYIVLLVGNTFSINEKAFDQKLDMLSNYKLFKNTTINISTATSHIPYDTPDLKIVPVNDLPDIPAAIKCLKQLEGLCNTCLLGYQKRLEQAKVEKAKIIKTIDNSDYYITIRKILANEIFHGDIDFTLTDSTFPLPIDNAELMENENFQEASLIDMDIKELFVIVKHVDQLLTALKPLIAKLKKPTNNDPYALHKVFLLTQRLNDVYTIVRRYGRNIYLSNYQHLTDSKFLYHCKNPNYFKTANLKDMNDFFNSMKKNGTLIANLTRLIRQDARFDITTKNVTNNMNFTVQGFMTIETTLAKLKDFGLNWIISELKFRRIYQLPKKNLFDIYQSIPEFKPKAGAAIAPPPAPATPTKAGSPSPQPQAADKTPVTNGEALDKSLAKDSASKPRSRSSSVSSITSNGSSSGLMRRNSVNSPVKATAMSSQNGRGSPRTIGRTNSLLSLQHTPTTTASESETDKKSSSPASPAPGRRRSNSQPIGKDAILATSGAAAALTRNGSINRGSPIKSPSTGSIPKSKPSPEKPVPVSSGPSKVTQKLLIVEEEEAAPVPPSTSSPPPPPTISPEDAAPAARAAAKLTAAQRFQQRVREQARSGSLVTQQKEVLTSVTFDPNNTSKLPLRRYSDQPAAANANAGAAAVAGAGADQLLPEVEEKVAPLPQRRTRDQVTRQNTQRNSRIMYNEATENASSSTNSSIDQATTATNSSSSESSTTDGSATITVKKVRFTGVPEWTEAEDAPTKYANAILRNFAVFRHPIRATKAACVKSDQLLKEESMSFRTTSVQDDNDATITNKQKTGLSRIKNRIM</sequence>
<dbReference type="PANTHER" id="PTHR24216">
    <property type="entry name" value="PAXILLIN-RELATED"/>
    <property type="match status" value="1"/>
</dbReference>
<feature type="region of interest" description="Disordered" evidence="1">
    <location>
        <begin position="755"/>
        <end position="815"/>
    </location>
</feature>
<accession>A0A367YAH8</accession>
<comment type="caution">
    <text evidence="2">The sequence shown here is derived from an EMBL/GenBank/DDBJ whole genome shotgun (WGS) entry which is preliminary data.</text>
</comment>
<feature type="compositionally biased region" description="Polar residues" evidence="1">
    <location>
        <begin position="1"/>
        <end position="18"/>
    </location>
</feature>
<proteinExistence type="predicted"/>
<feature type="compositionally biased region" description="Basic and acidic residues" evidence="1">
    <location>
        <begin position="477"/>
        <end position="488"/>
    </location>
</feature>
<dbReference type="PANTHER" id="PTHR24216:SF65">
    <property type="entry name" value="PAXILLIN-LIKE PROTEIN 1"/>
    <property type="match status" value="1"/>
</dbReference>
<feature type="compositionally biased region" description="Polar residues" evidence="1">
    <location>
        <begin position="768"/>
        <end position="778"/>
    </location>
</feature>
<name>A0A367YAH8_9ASCO</name>
<dbReference type="STRING" id="5486.A0A367YAH8"/>
<feature type="compositionally biased region" description="Low complexity" evidence="1">
    <location>
        <begin position="584"/>
        <end position="596"/>
    </location>
</feature>
<dbReference type="InterPro" id="IPR026241">
    <property type="entry name" value="GIP4"/>
</dbReference>
<feature type="compositionally biased region" description="Pro residues" evidence="1">
    <location>
        <begin position="649"/>
        <end position="663"/>
    </location>
</feature>
<dbReference type="Proteomes" id="UP000253472">
    <property type="component" value="Unassembled WGS sequence"/>
</dbReference>
<gene>
    <name evidence="2" type="ORF">Cantr_08965</name>
</gene>
<feature type="compositionally biased region" description="Low complexity" evidence="1">
    <location>
        <begin position="19"/>
        <end position="28"/>
    </location>
</feature>
<feature type="compositionally biased region" description="Low complexity" evidence="1">
    <location>
        <begin position="664"/>
        <end position="681"/>
    </location>
</feature>
<dbReference type="OrthoDB" id="4087202at2759"/>
<protein>
    <submittedName>
        <fullName evidence="2">Uncharacterized protein</fullName>
    </submittedName>
</protein>
<evidence type="ECO:0000313" key="2">
    <source>
        <dbReference type="EMBL" id="RCK62876.1"/>
    </source>
</evidence>
<evidence type="ECO:0000313" key="3">
    <source>
        <dbReference type="Proteomes" id="UP000253472"/>
    </source>
</evidence>
<feature type="region of interest" description="Disordered" evidence="1">
    <location>
        <begin position="442"/>
        <end position="700"/>
    </location>
</feature>
<feature type="compositionally biased region" description="Polar residues" evidence="1">
    <location>
        <begin position="597"/>
        <end position="613"/>
    </location>
</feature>
<feature type="compositionally biased region" description="Low complexity" evidence="1">
    <location>
        <begin position="781"/>
        <end position="815"/>
    </location>
</feature>
<feature type="compositionally biased region" description="Low complexity" evidence="1">
    <location>
        <begin position="626"/>
        <end position="635"/>
    </location>
</feature>
<evidence type="ECO:0000256" key="1">
    <source>
        <dbReference type="SAM" id="MobiDB-lite"/>
    </source>
</evidence>
<dbReference type="PRINTS" id="PR02082">
    <property type="entry name" value="GLC7IP4"/>
</dbReference>
<keyword evidence="3" id="KW-1185">Reference proteome</keyword>
<dbReference type="EMBL" id="QLNQ01000025">
    <property type="protein sequence ID" value="RCK62876.1"/>
    <property type="molecule type" value="Genomic_DNA"/>
</dbReference>
<feature type="compositionally biased region" description="Polar residues" evidence="1">
    <location>
        <begin position="513"/>
        <end position="530"/>
    </location>
</feature>
<dbReference type="AlphaFoldDB" id="A0A367YAH8"/>
<feature type="compositionally biased region" description="Polar residues" evidence="1">
    <location>
        <begin position="537"/>
        <end position="555"/>
    </location>
</feature>
<dbReference type="GO" id="GO:0008157">
    <property type="term" value="F:protein phosphatase 1 binding"/>
    <property type="evidence" value="ECO:0007669"/>
    <property type="project" value="InterPro"/>
</dbReference>
<dbReference type="GO" id="GO:0019888">
    <property type="term" value="F:protein phosphatase regulator activity"/>
    <property type="evidence" value="ECO:0007669"/>
    <property type="project" value="InterPro"/>
</dbReference>
<feature type="compositionally biased region" description="Low complexity" evidence="1">
    <location>
        <begin position="493"/>
        <end position="507"/>
    </location>
</feature>
<feature type="region of interest" description="Disordered" evidence="1">
    <location>
        <begin position="1"/>
        <end position="54"/>
    </location>
</feature>
<dbReference type="GO" id="GO:0005737">
    <property type="term" value="C:cytoplasm"/>
    <property type="evidence" value="ECO:0007669"/>
    <property type="project" value="InterPro"/>
</dbReference>